<dbReference type="SUPFAM" id="SSF54427">
    <property type="entry name" value="NTF2-like"/>
    <property type="match status" value="1"/>
</dbReference>
<feature type="compositionally biased region" description="Low complexity" evidence="1">
    <location>
        <begin position="47"/>
        <end position="63"/>
    </location>
</feature>
<dbReference type="Gene3D" id="3.10.450.50">
    <property type="match status" value="1"/>
</dbReference>
<evidence type="ECO:0000256" key="1">
    <source>
        <dbReference type="SAM" id="MobiDB-lite"/>
    </source>
</evidence>
<organism evidence="2 3">
    <name type="scientific">Trichoderma aggressivum f. europaeum</name>
    <dbReference type="NCBI Taxonomy" id="173218"/>
    <lineage>
        <taxon>Eukaryota</taxon>
        <taxon>Fungi</taxon>
        <taxon>Dikarya</taxon>
        <taxon>Ascomycota</taxon>
        <taxon>Pezizomycotina</taxon>
        <taxon>Sordariomycetes</taxon>
        <taxon>Hypocreomycetidae</taxon>
        <taxon>Hypocreales</taxon>
        <taxon>Hypocreaceae</taxon>
        <taxon>Trichoderma</taxon>
    </lineage>
</organism>
<dbReference type="InterPro" id="IPR009959">
    <property type="entry name" value="Cyclase_SnoaL-like"/>
</dbReference>
<feature type="region of interest" description="Disordered" evidence="1">
    <location>
        <begin position="25"/>
        <end position="64"/>
    </location>
</feature>
<evidence type="ECO:0008006" key="4">
    <source>
        <dbReference type="Google" id="ProtNLM"/>
    </source>
</evidence>
<dbReference type="Proteomes" id="UP001273209">
    <property type="component" value="Unassembled WGS sequence"/>
</dbReference>
<accession>A0AAE1M3G3</accession>
<reference evidence="2" key="1">
    <citation type="submission" date="2023-11" db="EMBL/GenBank/DDBJ databases">
        <title>The genome sequences of three competitors of mushroom-forming fungi.</title>
        <authorList>
            <person name="Beijen E."/>
            <person name="Ohm R.A."/>
        </authorList>
    </citation>
    <scope>NUCLEOTIDE SEQUENCE</scope>
    <source>
        <strain evidence="2">CBS 100526</strain>
    </source>
</reference>
<dbReference type="AlphaFoldDB" id="A0AAE1M3G3"/>
<keyword evidence="3" id="KW-1185">Reference proteome</keyword>
<proteinExistence type="predicted"/>
<dbReference type="RefSeq" id="XP_062756483.1">
    <property type="nucleotide sequence ID" value="XM_062898872.1"/>
</dbReference>
<evidence type="ECO:0000313" key="3">
    <source>
        <dbReference type="Proteomes" id="UP001273209"/>
    </source>
</evidence>
<dbReference type="PANTHER" id="PTHR38436">
    <property type="entry name" value="POLYKETIDE CYCLASE SNOAL-LIKE DOMAIN"/>
    <property type="match status" value="1"/>
</dbReference>
<evidence type="ECO:0000313" key="2">
    <source>
        <dbReference type="EMBL" id="KAK4075345.1"/>
    </source>
</evidence>
<sequence length="442" mass="48054">MPKPSTHAYIANITNTSFSINNMAAPLPPTAYDPASPSESAPPLPSAPSSVLGPSSVLQPPLSRRGSGPGLVLILPSPSTIPPLGPDAETPLDPEPLLKWAEEGFAVVAITLPEPEMELTGDDASASDVVNMIRDAVDALKKHESVDTKDKFALVIYEEAVINSLLLDADRLQQHGIVGIVTFSHSAPEITTSIPLLAHTSTPSKSKANSSDVQESTVTAHSYPETTPHFIFPSAAAYNNAAATMSHTRSLIFLRKHLGGPNFDLEAIWEEHCYWEFEARSVAQTMATMVAEPYVNHIPTMTGGIGREKLTAFYRDHFIFCNPPDTHLKTVSRTIGPDRIIDEFIFCCTHTRQIPFLVPGIPVTNKPLAIPMVGVINIRGDRLYHEHIWWDQGTVLRQLGILPTHLPYEGGLVKLPVAGVETARLLLDERDGTSNEMIKGPL</sequence>
<dbReference type="GO" id="GO:0030638">
    <property type="term" value="P:polyketide metabolic process"/>
    <property type="evidence" value="ECO:0007669"/>
    <property type="project" value="InterPro"/>
</dbReference>
<dbReference type="GeneID" id="87918777"/>
<comment type="caution">
    <text evidence="2">The sequence shown here is derived from an EMBL/GenBank/DDBJ whole genome shotgun (WGS) entry which is preliminary data.</text>
</comment>
<name>A0AAE1M3G3_9HYPO</name>
<gene>
    <name evidence="2" type="ORF">Triagg1_4466</name>
</gene>
<protein>
    <recommendedName>
        <fullName evidence="4">Carboxymethylenebutenolidase</fullName>
    </recommendedName>
</protein>
<dbReference type="InterPro" id="IPR032710">
    <property type="entry name" value="NTF2-like_dom_sf"/>
</dbReference>
<dbReference type="EMBL" id="JAWRVG010000014">
    <property type="protein sequence ID" value="KAK4075345.1"/>
    <property type="molecule type" value="Genomic_DNA"/>
</dbReference>
<dbReference type="PANTHER" id="PTHR38436:SF3">
    <property type="entry name" value="CARBOXYMETHYLENEBUTENOLIDASE-RELATED"/>
    <property type="match status" value="1"/>
</dbReference>